<comment type="function">
    <text evidence="4">Non-catalytic component of the proteasome, a multicatalytic proteinase complex which is characterized by its ability to cleave peptides with Arg, Phe, Tyr, Leu, and Glu adjacent to the leaving group at neutral or slightly basic pH. The proteasome has an ATP-dependent proteolytic activity.</text>
</comment>
<evidence type="ECO:0000256" key="6">
    <source>
        <dbReference type="RuleBase" id="RU004203"/>
    </source>
</evidence>
<dbReference type="InterPro" id="IPR029055">
    <property type="entry name" value="Ntn_hydrolases_N"/>
</dbReference>
<comment type="similarity">
    <text evidence="6">Belongs to the peptidase T1B family.</text>
</comment>
<comment type="subunit">
    <text evidence="5">The 26S proteasome consists of a 20S proteasome core and two 19S regulatory subunits. The 20S proteasome core is composed of 28 subunits that are arranged in four stacked rings, resulting in a barrel-shaped structure. The two end rings are each formed by seven alpha subunits, and the two central rings are each formed by seven beta subunits. The catalytic chamber with the active sites is on the inside of the barrel.</text>
</comment>
<comment type="subunit">
    <text evidence="6">Component of the proteasome complex.</text>
</comment>
<dbReference type="AlphaFoldDB" id="A0A9X6RKR8"/>
<dbReference type="PANTHER" id="PTHR32194:SF2">
    <property type="entry name" value="PROTEASOME SUBUNIT BETA TYPE-1"/>
    <property type="match status" value="1"/>
</dbReference>
<evidence type="ECO:0000256" key="2">
    <source>
        <dbReference type="ARBA" id="ARBA00022942"/>
    </source>
</evidence>
<keyword evidence="1 6" id="KW-0963">Cytoplasm</keyword>
<name>A0A9X6RKR8_HYPEX</name>
<evidence type="ECO:0000313" key="7">
    <source>
        <dbReference type="EMBL" id="OWA50976.1"/>
    </source>
</evidence>
<dbReference type="PANTHER" id="PTHR32194">
    <property type="entry name" value="METALLOPROTEASE TLDD"/>
    <property type="match status" value="1"/>
</dbReference>
<dbReference type="InterPro" id="IPR016050">
    <property type="entry name" value="Proteasome_bsu_CS"/>
</dbReference>
<comment type="caution">
    <text evidence="7">The sequence shown here is derived from an EMBL/GenBank/DDBJ whole genome shotgun (WGS) entry which is preliminary data.</text>
</comment>
<evidence type="ECO:0000256" key="4">
    <source>
        <dbReference type="ARBA" id="ARBA00024953"/>
    </source>
</evidence>
<keyword evidence="2 6" id="KW-0647">Proteasome</keyword>
<comment type="function">
    <text evidence="6">Component of the proteasome, a multicatalytic proteinase complex which is characterized by its ability to cleave peptides with Arg, Phe, Tyr, Leu, and Glu adjacent to the leaving group at neutral or slightly basic pH. The proteasome has an ATP-dependent proteolytic activity.</text>
</comment>
<dbReference type="PROSITE" id="PS00854">
    <property type="entry name" value="PROTEASOME_BETA_1"/>
    <property type="match status" value="1"/>
</dbReference>
<dbReference type="GO" id="GO:0051603">
    <property type="term" value="P:proteolysis involved in protein catabolic process"/>
    <property type="evidence" value="ECO:0007669"/>
    <property type="project" value="InterPro"/>
</dbReference>
<dbReference type="InterPro" id="IPR023333">
    <property type="entry name" value="Proteasome_suB-type"/>
</dbReference>
<keyword evidence="3 6" id="KW-0539">Nucleus</keyword>
<protein>
    <recommendedName>
        <fullName evidence="6">Proteasome subunit beta</fullName>
    </recommendedName>
</protein>
<sequence>MGHFDPYDDNGGTVAAIAGQDYVLIASDSRLSTGSTILSRFTPKIYPLSKVTVFACAGFHGDVLTLVKQLEIRMKLYVHEHGEEMSTKAMMALLLPTLYGRRFFPYYVRPIVAGLDREGRGLVASYDPIGTPEFFDYVIQGSAENLVHPFLNNQIGAKKTLSDVPIQAPPELTLEKAVKLLKDSFLAAAERDVYTGDTVTLMAITAKGTETTEYQLRRD</sequence>
<organism evidence="7 8">
    <name type="scientific">Hypsibius exemplaris</name>
    <name type="common">Freshwater tardigrade</name>
    <dbReference type="NCBI Taxonomy" id="2072580"/>
    <lineage>
        <taxon>Eukaryota</taxon>
        <taxon>Metazoa</taxon>
        <taxon>Ecdysozoa</taxon>
        <taxon>Tardigrada</taxon>
        <taxon>Eutardigrada</taxon>
        <taxon>Parachela</taxon>
        <taxon>Hypsibioidea</taxon>
        <taxon>Hypsibiidae</taxon>
        <taxon>Hypsibius</taxon>
    </lineage>
</organism>
<keyword evidence="8" id="KW-1185">Reference proteome</keyword>
<dbReference type="InterPro" id="IPR001353">
    <property type="entry name" value="Proteasome_sua/b"/>
</dbReference>
<dbReference type="GO" id="GO:0005634">
    <property type="term" value="C:nucleus"/>
    <property type="evidence" value="ECO:0007669"/>
    <property type="project" value="UniProtKB-SubCell"/>
</dbReference>
<gene>
    <name evidence="7" type="ORF">BV898_15477</name>
</gene>
<dbReference type="SUPFAM" id="SSF56235">
    <property type="entry name" value="N-terminal nucleophile aminohydrolases (Ntn hydrolases)"/>
    <property type="match status" value="1"/>
</dbReference>
<evidence type="ECO:0000313" key="8">
    <source>
        <dbReference type="Proteomes" id="UP000192578"/>
    </source>
</evidence>
<evidence type="ECO:0000256" key="5">
    <source>
        <dbReference type="ARBA" id="ARBA00026071"/>
    </source>
</evidence>
<dbReference type="PROSITE" id="PS51476">
    <property type="entry name" value="PROTEASOME_BETA_2"/>
    <property type="match status" value="1"/>
</dbReference>
<dbReference type="Gene3D" id="3.60.20.10">
    <property type="entry name" value="Glutamine Phosphoribosylpyrophosphate, subunit 1, domain 1"/>
    <property type="match status" value="1"/>
</dbReference>
<dbReference type="OrthoDB" id="268479at2759"/>
<dbReference type="EMBL" id="MTYJ01000210">
    <property type="protein sequence ID" value="OWA50976.1"/>
    <property type="molecule type" value="Genomic_DNA"/>
</dbReference>
<proteinExistence type="inferred from homology"/>
<dbReference type="GO" id="GO:0005737">
    <property type="term" value="C:cytoplasm"/>
    <property type="evidence" value="ECO:0007669"/>
    <property type="project" value="UniProtKB-SubCell"/>
</dbReference>
<comment type="subcellular location">
    <subcellularLocation>
        <location evidence="6">Cytoplasm</location>
    </subcellularLocation>
    <subcellularLocation>
        <location evidence="6">Nucleus</location>
    </subcellularLocation>
</comment>
<dbReference type="Proteomes" id="UP000192578">
    <property type="component" value="Unassembled WGS sequence"/>
</dbReference>
<reference evidence="8" key="1">
    <citation type="submission" date="2017-01" db="EMBL/GenBank/DDBJ databases">
        <title>Comparative genomics of anhydrobiosis in the tardigrade Hypsibius dujardini.</title>
        <authorList>
            <person name="Yoshida Y."/>
            <person name="Koutsovoulos G."/>
            <person name="Laetsch D."/>
            <person name="Stevens L."/>
            <person name="Kumar S."/>
            <person name="Horikawa D."/>
            <person name="Ishino K."/>
            <person name="Komine S."/>
            <person name="Tomita M."/>
            <person name="Blaxter M."/>
            <person name="Arakawa K."/>
        </authorList>
    </citation>
    <scope>NUCLEOTIDE SEQUENCE [LARGE SCALE GENOMIC DNA]</scope>
    <source>
        <strain evidence="8">Z151</strain>
    </source>
</reference>
<dbReference type="GO" id="GO:0005839">
    <property type="term" value="C:proteasome core complex"/>
    <property type="evidence" value="ECO:0007669"/>
    <property type="project" value="InterPro"/>
</dbReference>
<dbReference type="Pfam" id="PF00227">
    <property type="entry name" value="Proteasome"/>
    <property type="match status" value="1"/>
</dbReference>
<dbReference type="FunFam" id="3.60.20.10:FF:000027">
    <property type="entry name" value="Proteasome subunit beta type-6"/>
    <property type="match status" value="1"/>
</dbReference>
<accession>A0A9X6RKR8</accession>
<evidence type="ECO:0000256" key="1">
    <source>
        <dbReference type="ARBA" id="ARBA00022490"/>
    </source>
</evidence>
<evidence type="ECO:0000256" key="3">
    <source>
        <dbReference type="ARBA" id="ARBA00023242"/>
    </source>
</evidence>